<evidence type="ECO:0000259" key="1">
    <source>
        <dbReference type="Pfam" id="PF24832"/>
    </source>
</evidence>
<reference evidence="2 3" key="1">
    <citation type="submission" date="2019-09" db="EMBL/GenBank/DDBJ databases">
        <authorList>
            <person name="Chandra G."/>
            <person name="Truman W A."/>
        </authorList>
    </citation>
    <scope>NUCLEOTIDE SEQUENCE [LARGE SCALE GENOMIC DNA]</scope>
    <source>
        <strain evidence="2">PS659</strain>
    </source>
</reference>
<gene>
    <name evidence="2" type="ORF">PS659_01020</name>
</gene>
<dbReference type="AlphaFoldDB" id="A0A5E6QKZ7"/>
<dbReference type="EMBL" id="CABVGY010000004">
    <property type="protein sequence ID" value="VVM55150.1"/>
    <property type="molecule type" value="Genomic_DNA"/>
</dbReference>
<evidence type="ECO:0000313" key="3">
    <source>
        <dbReference type="Proteomes" id="UP000326729"/>
    </source>
</evidence>
<name>A0A5E6QKZ7_PSEFL</name>
<dbReference type="Pfam" id="PF24832">
    <property type="entry name" value="DUF7716"/>
    <property type="match status" value="1"/>
</dbReference>
<proteinExistence type="predicted"/>
<accession>A0A5E6QKZ7</accession>
<dbReference type="InterPro" id="IPR056133">
    <property type="entry name" value="DUF7716"/>
</dbReference>
<sequence length="38" mass="4446">MIEDVISNANQQLMGGATVEDYFEAFKFYYENDAFKVF</sequence>
<evidence type="ECO:0000313" key="2">
    <source>
        <dbReference type="EMBL" id="VVM55150.1"/>
    </source>
</evidence>
<feature type="domain" description="DUF7716" evidence="1">
    <location>
        <begin position="2"/>
        <end position="35"/>
    </location>
</feature>
<dbReference type="Proteomes" id="UP000326729">
    <property type="component" value="Unassembled WGS sequence"/>
</dbReference>
<organism evidence="2 3">
    <name type="scientific">Pseudomonas fluorescens</name>
    <dbReference type="NCBI Taxonomy" id="294"/>
    <lineage>
        <taxon>Bacteria</taxon>
        <taxon>Pseudomonadati</taxon>
        <taxon>Pseudomonadota</taxon>
        <taxon>Gammaproteobacteria</taxon>
        <taxon>Pseudomonadales</taxon>
        <taxon>Pseudomonadaceae</taxon>
        <taxon>Pseudomonas</taxon>
    </lineage>
</organism>
<protein>
    <recommendedName>
        <fullName evidence="1">DUF7716 domain-containing protein</fullName>
    </recommendedName>
</protein>